<dbReference type="Proteomes" id="UP000320390">
    <property type="component" value="Chromosome"/>
</dbReference>
<organism evidence="2 3">
    <name type="scientific">Saltatorellus ferox</name>
    <dbReference type="NCBI Taxonomy" id="2528018"/>
    <lineage>
        <taxon>Bacteria</taxon>
        <taxon>Pseudomonadati</taxon>
        <taxon>Planctomycetota</taxon>
        <taxon>Planctomycetia</taxon>
        <taxon>Planctomycetia incertae sedis</taxon>
        <taxon>Saltatorellus</taxon>
    </lineage>
</organism>
<keyword evidence="1" id="KW-0732">Signal</keyword>
<feature type="chain" id="PRO_5021892483" evidence="1">
    <location>
        <begin position="21"/>
        <end position="584"/>
    </location>
</feature>
<sequence length="584" mass="64373" precursor="true">MSTALLFTGAAALPGATALAASAVPVQAEDRTEEVTARVTGYVQGTGIVIDRGVRDGLKVGDRVIFTERGGRQQFGTILELEGRVSTIRGEDPQFRPEPGTRASILVPKSRFETALDVRTGKVPVPDGATDATEALLPEEPKAPETDGKWTRPEDGFTMDMPLLAEVNAVHPARRASRLTGRSYLSWDRIVDSETERGDSFFRLGGGVYGENLFGKGGVLHFDGEVNARKTQVPDFADESESNFRLDRLSYTLGGTRHDWNRLQVGRFLQDGMSEFGVLDGASWGTRTGGGDSFGGSIGFLPEPDKDQKSFQDFQVAGWYRWVADEREILSVTAGYQKTWHNGSQDRDLLVLKTQYLPVEGWNVFGSAWVDLYSNGDFGKTSGPALTYMVVDARRTFENDFALNLDYRHQEYPQLLRAEFPPVGLPQIQDAHVDRLGGTLSKWTSGGAAAPLAKRLYLRAGGWADEEDTGGDAELGVDLYDLLADDARLDLAVFSSAAKFSSLIGARVRYGRFGPKRSWSVQYEIRQNDVTGFDGNADNLYQHRARGSYELFRASGLSASLSGELQFQDREEQFFLGLFLQRSF</sequence>
<evidence type="ECO:0000313" key="3">
    <source>
        <dbReference type="Proteomes" id="UP000320390"/>
    </source>
</evidence>
<evidence type="ECO:0000313" key="2">
    <source>
        <dbReference type="EMBL" id="QDV05772.1"/>
    </source>
</evidence>
<protein>
    <submittedName>
        <fullName evidence="2">Uncharacterized protein</fullName>
    </submittedName>
</protein>
<proteinExistence type="predicted"/>
<dbReference type="EMBL" id="CP036434">
    <property type="protein sequence ID" value="QDV05772.1"/>
    <property type="molecule type" value="Genomic_DNA"/>
</dbReference>
<accession>A0A518ENV2</accession>
<reference evidence="2 3" key="1">
    <citation type="submission" date="2019-02" db="EMBL/GenBank/DDBJ databases">
        <title>Deep-cultivation of Planctomycetes and their phenomic and genomic characterization uncovers novel biology.</title>
        <authorList>
            <person name="Wiegand S."/>
            <person name="Jogler M."/>
            <person name="Boedeker C."/>
            <person name="Pinto D."/>
            <person name="Vollmers J."/>
            <person name="Rivas-Marin E."/>
            <person name="Kohn T."/>
            <person name="Peeters S.H."/>
            <person name="Heuer A."/>
            <person name="Rast P."/>
            <person name="Oberbeckmann S."/>
            <person name="Bunk B."/>
            <person name="Jeske O."/>
            <person name="Meyerdierks A."/>
            <person name="Storesund J.E."/>
            <person name="Kallscheuer N."/>
            <person name="Luecker S."/>
            <person name="Lage O.M."/>
            <person name="Pohl T."/>
            <person name="Merkel B.J."/>
            <person name="Hornburger P."/>
            <person name="Mueller R.-W."/>
            <person name="Bruemmer F."/>
            <person name="Labrenz M."/>
            <person name="Spormann A.M."/>
            <person name="Op den Camp H."/>
            <person name="Overmann J."/>
            <person name="Amann R."/>
            <person name="Jetten M.S.M."/>
            <person name="Mascher T."/>
            <person name="Medema M.H."/>
            <person name="Devos D.P."/>
            <person name="Kaster A.-K."/>
            <person name="Ovreas L."/>
            <person name="Rohde M."/>
            <person name="Galperin M.Y."/>
            <person name="Jogler C."/>
        </authorList>
    </citation>
    <scope>NUCLEOTIDE SEQUENCE [LARGE SCALE GENOMIC DNA]</scope>
    <source>
        <strain evidence="2 3">Poly30</strain>
    </source>
</reference>
<gene>
    <name evidence="2" type="ORF">Poly30_12740</name>
</gene>
<keyword evidence="3" id="KW-1185">Reference proteome</keyword>
<feature type="signal peptide" evidence="1">
    <location>
        <begin position="1"/>
        <end position="20"/>
    </location>
</feature>
<name>A0A518ENV2_9BACT</name>
<dbReference type="AlphaFoldDB" id="A0A518ENV2"/>
<evidence type="ECO:0000256" key="1">
    <source>
        <dbReference type="SAM" id="SignalP"/>
    </source>
</evidence>